<dbReference type="Proteomes" id="UP000679008">
    <property type="component" value="Unassembled WGS sequence"/>
</dbReference>
<evidence type="ECO:0000313" key="2">
    <source>
        <dbReference type="Proteomes" id="UP000679008"/>
    </source>
</evidence>
<evidence type="ECO:0000313" key="1">
    <source>
        <dbReference type="EMBL" id="MBQ0909764.1"/>
    </source>
</evidence>
<name>A0ABS5D6V2_9FLAO</name>
<sequence>MDYNKIYEEEYNKNYIFEQNSIKDELLRYKEKNKTFSFAYNNILERIQVKINSNEITKNSTLNNTFHVFKISRSNYPEAFINLALKNDTLDHFKSISSQDLPTNYSFINFTTDLAKLMSSTEISRLFNNHNVLFSMMYELDDFRKFELVSYNNLALEDTPLFKKLHKTLYPDTYVKIVKATGEIQTSKYQEVEFEISKFSLEEKLLLLHVCHLKTSKIPVTEFCKIMLITNNINDFRMFIEEPSKNYYYTRVSKGIEAYSSIEKKRELINSTIDKINYFKLPAINSRLNLIKKEI</sequence>
<proteinExistence type="predicted"/>
<reference evidence="1 2" key="1">
    <citation type="submission" date="2021-04" db="EMBL/GenBank/DDBJ databases">
        <title>Description of novel Flavobacterium sp. F-328.</title>
        <authorList>
            <person name="Saticioglu I.B."/>
        </authorList>
    </citation>
    <scope>NUCLEOTIDE SEQUENCE [LARGE SCALE GENOMIC DNA]</scope>
    <source>
        <strain evidence="1 2">F-328</strain>
    </source>
</reference>
<dbReference type="EMBL" id="JAGPXB010000016">
    <property type="protein sequence ID" value="MBQ0909764.1"/>
    <property type="molecule type" value="Genomic_DNA"/>
</dbReference>
<gene>
    <name evidence="1" type="ORF">KBJ98_13705</name>
</gene>
<keyword evidence="2" id="KW-1185">Reference proteome</keyword>
<dbReference type="RefSeq" id="WP_210791467.1">
    <property type="nucleotide sequence ID" value="NZ_JAGPXB010000016.1"/>
</dbReference>
<comment type="caution">
    <text evidence="1">The sequence shown here is derived from an EMBL/GenBank/DDBJ whole genome shotgun (WGS) entry which is preliminary data.</text>
</comment>
<organism evidence="1 2">
    <name type="scientific">Flavobacterium erciyesense</name>
    <dbReference type="NCBI Taxonomy" id="2825842"/>
    <lineage>
        <taxon>Bacteria</taxon>
        <taxon>Pseudomonadati</taxon>
        <taxon>Bacteroidota</taxon>
        <taxon>Flavobacteriia</taxon>
        <taxon>Flavobacteriales</taxon>
        <taxon>Flavobacteriaceae</taxon>
        <taxon>Flavobacterium</taxon>
    </lineage>
</organism>
<accession>A0ABS5D6V2</accession>
<protein>
    <submittedName>
        <fullName evidence="1">Uncharacterized protein</fullName>
    </submittedName>
</protein>